<dbReference type="PANTHER" id="PTHR28108">
    <property type="entry name" value="SWR1-COMPLEX PROTEIN 3"/>
    <property type="match status" value="1"/>
</dbReference>
<name>A0A8K0SS02_9HYPO</name>
<comment type="caution">
    <text evidence="3">The sequence shown here is derived from an EMBL/GenBank/DDBJ whole genome shotgun (WGS) entry which is preliminary data.</text>
</comment>
<proteinExistence type="predicted"/>
<dbReference type="InterPro" id="IPR037651">
    <property type="entry name" value="Swc3"/>
</dbReference>
<protein>
    <recommendedName>
        <fullName evidence="2">SWR1-complex protein 3 domain-containing protein</fullName>
    </recommendedName>
</protein>
<dbReference type="Proteomes" id="UP000813444">
    <property type="component" value="Unassembled WGS sequence"/>
</dbReference>
<dbReference type="Pfam" id="PF24707">
    <property type="entry name" value="Swc3"/>
    <property type="match status" value="1"/>
</dbReference>
<feature type="compositionally biased region" description="Low complexity" evidence="1">
    <location>
        <begin position="163"/>
        <end position="174"/>
    </location>
</feature>
<dbReference type="EMBL" id="JAGPNK010000009">
    <property type="protein sequence ID" value="KAH7313510.1"/>
    <property type="molecule type" value="Genomic_DNA"/>
</dbReference>
<accession>A0A8K0SS02</accession>
<feature type="region of interest" description="Disordered" evidence="1">
    <location>
        <begin position="522"/>
        <end position="571"/>
    </location>
</feature>
<feature type="region of interest" description="Disordered" evidence="1">
    <location>
        <begin position="682"/>
        <end position="747"/>
    </location>
</feature>
<dbReference type="OrthoDB" id="5338195at2759"/>
<organism evidence="3 4">
    <name type="scientific">Stachybotrys elegans</name>
    <dbReference type="NCBI Taxonomy" id="80388"/>
    <lineage>
        <taxon>Eukaryota</taxon>
        <taxon>Fungi</taxon>
        <taxon>Dikarya</taxon>
        <taxon>Ascomycota</taxon>
        <taxon>Pezizomycotina</taxon>
        <taxon>Sordariomycetes</taxon>
        <taxon>Hypocreomycetidae</taxon>
        <taxon>Hypocreales</taxon>
        <taxon>Stachybotryaceae</taxon>
        <taxon>Stachybotrys</taxon>
    </lineage>
</organism>
<feature type="compositionally biased region" description="Low complexity" evidence="1">
    <location>
        <begin position="289"/>
        <end position="306"/>
    </location>
</feature>
<keyword evidence="4" id="KW-1185">Reference proteome</keyword>
<feature type="region of interest" description="Disordered" evidence="1">
    <location>
        <begin position="157"/>
        <end position="369"/>
    </location>
</feature>
<feature type="domain" description="SWR1-complex protein 3" evidence="2">
    <location>
        <begin position="65"/>
        <end position="159"/>
    </location>
</feature>
<evidence type="ECO:0000313" key="4">
    <source>
        <dbReference type="Proteomes" id="UP000813444"/>
    </source>
</evidence>
<dbReference type="AlphaFoldDB" id="A0A8K0SS02"/>
<feature type="region of interest" description="Disordered" evidence="1">
    <location>
        <begin position="1"/>
        <end position="90"/>
    </location>
</feature>
<sequence>MERKRKLPARASARVEQVAKKRNITPRERSATPAAPQPAPVEETPPPPPPPPPPSLPRSIQSGKPLPVLDESQSDDLSAKDYQSINESGVLLESLSRSRYRWISDGLFEKYWTKPHKRKGVVTEDPKNPPKDSMTKVGTVSITIEPHVLEATMFVVKEAKPRPQQQNQPSAQSQVRPIIQYGPPNGSMPPPPTPSTGVATPVATTPTPTPRNMAPGPQPTSAQPLAKPQEAPAPAPAHTTASPKPAAPPATVHHVTSPATPVVQGLQAPAVQRAPSVAPVQTQPPPNTPTQGPVLAPAAAPLAARPPSNPPLKPVLAAAPGTVNTGSPLARPQAAAPSPATPTARPQAPGSAPPVARTAAPAPAPKPAANDPVIALLAQKASGDANLRDLMKRVAVGQAKEGELAHFQKIIDQLNLEYKRSGGQQGPSADRLTVDGRTVKYFADEVRTILDIVLTSNPNQRSSELRPPPRSDPLVVMLVKSALENQKTKDMIKRIAEGKPGFTDATDLKDILEKLHKDMKSAPQIVPAPSPGRPLAQNGQPNGHAKASPAQSPHANPQALRSKGPPPAPKPDVSAVVFDFGSGDRYLFPKYSILEYLPTSVGQQVIASFLIVRKGSTSEYGGDPNLDYYQPVTIRISTSTGRHLENLARAVAPQDEVRRYMDDVMDNMTRAEYILLAMRLPRGPKDGENDGANEEPKANGSSPKPVSDAEATVAPAKPTVLWATKSARSTSSPQPGKARDAEDESEVKYRRLIKAVVPSDAQVV</sequence>
<feature type="region of interest" description="Disordered" evidence="1">
    <location>
        <begin position="116"/>
        <end position="137"/>
    </location>
</feature>
<dbReference type="PANTHER" id="PTHR28108:SF1">
    <property type="entry name" value="SWR1-COMPLEX PROTEIN 3"/>
    <property type="match status" value="1"/>
</dbReference>
<feature type="compositionally biased region" description="Basic and acidic residues" evidence="1">
    <location>
        <begin position="121"/>
        <end position="134"/>
    </location>
</feature>
<reference evidence="3" key="1">
    <citation type="journal article" date="2021" name="Nat. Commun.">
        <title>Genetic determinants of endophytism in the Arabidopsis root mycobiome.</title>
        <authorList>
            <person name="Mesny F."/>
            <person name="Miyauchi S."/>
            <person name="Thiergart T."/>
            <person name="Pickel B."/>
            <person name="Atanasova L."/>
            <person name="Karlsson M."/>
            <person name="Huettel B."/>
            <person name="Barry K.W."/>
            <person name="Haridas S."/>
            <person name="Chen C."/>
            <person name="Bauer D."/>
            <person name="Andreopoulos W."/>
            <person name="Pangilinan J."/>
            <person name="LaButti K."/>
            <person name="Riley R."/>
            <person name="Lipzen A."/>
            <person name="Clum A."/>
            <person name="Drula E."/>
            <person name="Henrissat B."/>
            <person name="Kohler A."/>
            <person name="Grigoriev I.V."/>
            <person name="Martin F.M."/>
            <person name="Hacquard S."/>
        </authorList>
    </citation>
    <scope>NUCLEOTIDE SEQUENCE</scope>
    <source>
        <strain evidence="3">MPI-CAGE-CH-0235</strain>
    </source>
</reference>
<evidence type="ECO:0000259" key="2">
    <source>
        <dbReference type="Pfam" id="PF24707"/>
    </source>
</evidence>
<feature type="compositionally biased region" description="Pro residues" evidence="1">
    <location>
        <begin position="35"/>
        <end position="56"/>
    </location>
</feature>
<dbReference type="GO" id="GO:0140849">
    <property type="term" value="F:ATP-dependent H2AZ histone chaperone activity"/>
    <property type="evidence" value="ECO:0007669"/>
    <property type="project" value="InterPro"/>
</dbReference>
<dbReference type="InterPro" id="IPR057558">
    <property type="entry name" value="Swc3_dom"/>
</dbReference>
<dbReference type="GO" id="GO:0000812">
    <property type="term" value="C:Swr1 complex"/>
    <property type="evidence" value="ECO:0007669"/>
    <property type="project" value="InterPro"/>
</dbReference>
<feature type="compositionally biased region" description="Low complexity" evidence="1">
    <location>
        <begin position="195"/>
        <end position="206"/>
    </location>
</feature>
<feature type="compositionally biased region" description="Low complexity" evidence="1">
    <location>
        <begin position="327"/>
        <end position="369"/>
    </location>
</feature>
<feature type="compositionally biased region" description="Low complexity" evidence="1">
    <location>
        <begin position="222"/>
        <end position="244"/>
    </location>
</feature>
<evidence type="ECO:0000313" key="3">
    <source>
        <dbReference type="EMBL" id="KAH7313510.1"/>
    </source>
</evidence>
<gene>
    <name evidence="3" type="ORF">B0I35DRAFT_513170</name>
</gene>
<evidence type="ECO:0000256" key="1">
    <source>
        <dbReference type="SAM" id="MobiDB-lite"/>
    </source>
</evidence>